<keyword evidence="3" id="KW-1185">Reference proteome</keyword>
<comment type="caution">
    <text evidence="2">The sequence shown here is derived from an EMBL/GenBank/DDBJ whole genome shotgun (WGS) entry which is preliminary data.</text>
</comment>
<protein>
    <submittedName>
        <fullName evidence="2">Uncharacterized protein</fullName>
    </submittedName>
</protein>
<dbReference type="Proteomes" id="UP000447434">
    <property type="component" value="Chromosome 10"/>
</dbReference>
<evidence type="ECO:0000256" key="1">
    <source>
        <dbReference type="SAM" id="Phobius"/>
    </source>
</evidence>
<reference evidence="3" key="1">
    <citation type="journal article" date="2020" name="Nat. Commun.">
        <title>Genome sequence of the cluster root forming white lupin.</title>
        <authorList>
            <person name="Hufnagel B."/>
            <person name="Marques A."/>
            <person name="Soriano A."/>
            <person name="Marques L."/>
            <person name="Divol F."/>
            <person name="Doumas P."/>
            <person name="Sallet E."/>
            <person name="Mancinotti D."/>
            <person name="Carrere S."/>
            <person name="Marande W."/>
            <person name="Arribat S."/>
            <person name="Keller J."/>
            <person name="Huneau C."/>
            <person name="Blein T."/>
            <person name="Aime D."/>
            <person name="Laguerre M."/>
            <person name="Taylor J."/>
            <person name="Schubert V."/>
            <person name="Nelson M."/>
            <person name="Geu-Flores F."/>
            <person name="Crespi M."/>
            <person name="Gallardo-Guerrero K."/>
            <person name="Delaux P.-M."/>
            <person name="Salse J."/>
            <person name="Berges H."/>
            <person name="Guyot R."/>
            <person name="Gouzy J."/>
            <person name="Peret B."/>
        </authorList>
    </citation>
    <scope>NUCLEOTIDE SEQUENCE [LARGE SCALE GENOMIC DNA]</scope>
    <source>
        <strain evidence="3">cv. Amiga</strain>
    </source>
</reference>
<sequence length="54" mass="6562">MKGIEFQLTNVFNLELTFHFITLHFLHPLPPFYFILFSLFIYIYIPINYPPNLL</sequence>
<dbReference type="EMBL" id="WOCE01000010">
    <property type="protein sequence ID" value="KAE9604850.1"/>
    <property type="molecule type" value="Genomic_DNA"/>
</dbReference>
<keyword evidence="1" id="KW-0472">Membrane</keyword>
<accession>A0A6A4PTP4</accession>
<dbReference type="AlphaFoldDB" id="A0A6A4PTP4"/>
<name>A0A6A4PTP4_LUPAL</name>
<organism evidence="2 3">
    <name type="scientific">Lupinus albus</name>
    <name type="common">White lupine</name>
    <name type="synonym">Lupinus termis</name>
    <dbReference type="NCBI Taxonomy" id="3870"/>
    <lineage>
        <taxon>Eukaryota</taxon>
        <taxon>Viridiplantae</taxon>
        <taxon>Streptophyta</taxon>
        <taxon>Embryophyta</taxon>
        <taxon>Tracheophyta</taxon>
        <taxon>Spermatophyta</taxon>
        <taxon>Magnoliopsida</taxon>
        <taxon>eudicotyledons</taxon>
        <taxon>Gunneridae</taxon>
        <taxon>Pentapetalae</taxon>
        <taxon>rosids</taxon>
        <taxon>fabids</taxon>
        <taxon>Fabales</taxon>
        <taxon>Fabaceae</taxon>
        <taxon>Papilionoideae</taxon>
        <taxon>50 kb inversion clade</taxon>
        <taxon>genistoids sensu lato</taxon>
        <taxon>core genistoids</taxon>
        <taxon>Genisteae</taxon>
        <taxon>Lupinus</taxon>
    </lineage>
</organism>
<keyword evidence="1" id="KW-0812">Transmembrane</keyword>
<proteinExistence type="predicted"/>
<evidence type="ECO:0000313" key="3">
    <source>
        <dbReference type="Proteomes" id="UP000447434"/>
    </source>
</evidence>
<evidence type="ECO:0000313" key="2">
    <source>
        <dbReference type="EMBL" id="KAE9604850.1"/>
    </source>
</evidence>
<feature type="transmembrane region" description="Helical" evidence="1">
    <location>
        <begin position="32"/>
        <end position="49"/>
    </location>
</feature>
<keyword evidence="1" id="KW-1133">Transmembrane helix</keyword>
<gene>
    <name evidence="2" type="ORF">Lalb_Chr10g0090951</name>
</gene>